<dbReference type="Proteomes" id="UP000676565">
    <property type="component" value="Unassembled WGS sequence"/>
</dbReference>
<sequence>MNPPDWAVVTAADRLALEEGCYWSEPHANCILKFTRTFFRSQFIRGQVTLATEQAQFLQRLYGWRLQNGNRRFRFANLHVPKKSFGKTLLVSIIAYFETLGSGEPSPFVVSCAASRDNASQVFDELKFAVEHSPFDPFTDCRRHTKEIEVKDLNSRFRSVSSDGKRLHGFNCSSVLVDEAGWTRSADAFDALRYAPAARPNGLIVVISTASDQQEHWYHKRIYSKSKRILSGEDLDITHLAVVHEMDADGSPEDPTQWKLANPLLGSPWCPTDQFRRDLEAAKSAGLGEWLNFQRLRLGRWLKPDEMAYFEVNKFDELKAEPSEAELKSAPAAIGVDLSETTDPTSVTITWELSPGRYFSRSWCWVAEKAVLEREKSNLSHYREFPEMCITKGDMIDERAILAHLVSLAKNYDVKVCNFDPRSAYVMGNRLSEEGVKCERVPPSARYFNPAMVELRKAIEEKRYSHDGSSWLKFCLQNVRVELNRYGEVYPVRKRSVDKVDGAISALLSLLGQLAKPADNVVQTGCVLI</sequence>
<accession>A0ABS5BUS3</accession>
<dbReference type="RefSeq" id="WP_210656444.1">
    <property type="nucleotide sequence ID" value="NZ_JAGKQQ010000001.1"/>
</dbReference>
<comment type="caution">
    <text evidence="3">The sequence shown here is derived from an EMBL/GenBank/DDBJ whole genome shotgun (WGS) entry which is preliminary data.</text>
</comment>
<organism evidence="3 4">
    <name type="scientific">Gemmata palustris</name>
    <dbReference type="NCBI Taxonomy" id="2822762"/>
    <lineage>
        <taxon>Bacteria</taxon>
        <taxon>Pseudomonadati</taxon>
        <taxon>Planctomycetota</taxon>
        <taxon>Planctomycetia</taxon>
        <taxon>Gemmatales</taxon>
        <taxon>Gemmataceae</taxon>
        <taxon>Gemmata</taxon>
    </lineage>
</organism>
<dbReference type="InterPro" id="IPR005021">
    <property type="entry name" value="Terminase_largesu-like"/>
</dbReference>
<evidence type="ECO:0000259" key="2">
    <source>
        <dbReference type="Pfam" id="PF20441"/>
    </source>
</evidence>
<evidence type="ECO:0000313" key="3">
    <source>
        <dbReference type="EMBL" id="MBP3957416.1"/>
    </source>
</evidence>
<reference evidence="3 4" key="1">
    <citation type="submission" date="2021-04" db="EMBL/GenBank/DDBJ databases">
        <authorList>
            <person name="Ivanova A."/>
        </authorList>
    </citation>
    <scope>NUCLEOTIDE SEQUENCE [LARGE SCALE GENOMIC DNA]</scope>
    <source>
        <strain evidence="3 4">G18</strain>
    </source>
</reference>
<gene>
    <name evidence="3" type="ORF">J8F10_19390</name>
</gene>
<dbReference type="PANTHER" id="PTHR41287">
    <property type="match status" value="1"/>
</dbReference>
<dbReference type="Gene3D" id="3.40.50.300">
    <property type="entry name" value="P-loop containing nucleotide triphosphate hydrolases"/>
    <property type="match status" value="1"/>
</dbReference>
<dbReference type="Pfam" id="PF20441">
    <property type="entry name" value="TerL_nuclease"/>
    <property type="match status" value="1"/>
</dbReference>
<dbReference type="EMBL" id="JAGKQQ010000001">
    <property type="protein sequence ID" value="MBP3957416.1"/>
    <property type="molecule type" value="Genomic_DNA"/>
</dbReference>
<protein>
    <recommendedName>
        <fullName evidence="5">Terminase large subunit</fullName>
    </recommendedName>
</protein>
<dbReference type="InterPro" id="IPR046462">
    <property type="entry name" value="TerL_nuclease"/>
</dbReference>
<dbReference type="PANTHER" id="PTHR41287:SF1">
    <property type="entry name" value="PROTEIN YMFN"/>
    <property type="match status" value="1"/>
</dbReference>
<feature type="domain" description="Terminase large subunit-like ATPase" evidence="1">
    <location>
        <begin position="58"/>
        <end position="218"/>
    </location>
</feature>
<keyword evidence="4" id="KW-1185">Reference proteome</keyword>
<dbReference type="InterPro" id="IPR046461">
    <property type="entry name" value="TerL_ATPase"/>
</dbReference>
<proteinExistence type="predicted"/>
<dbReference type="Pfam" id="PF03354">
    <property type="entry name" value="TerL_ATPase"/>
    <property type="match status" value="1"/>
</dbReference>
<feature type="domain" description="Terminase large subunit-like endonuclease" evidence="2">
    <location>
        <begin position="236"/>
        <end position="512"/>
    </location>
</feature>
<evidence type="ECO:0000313" key="4">
    <source>
        <dbReference type="Proteomes" id="UP000676565"/>
    </source>
</evidence>
<evidence type="ECO:0000259" key="1">
    <source>
        <dbReference type="Pfam" id="PF03354"/>
    </source>
</evidence>
<name>A0ABS5BUS3_9BACT</name>
<evidence type="ECO:0008006" key="5">
    <source>
        <dbReference type="Google" id="ProtNLM"/>
    </source>
</evidence>
<dbReference type="InterPro" id="IPR027417">
    <property type="entry name" value="P-loop_NTPase"/>
</dbReference>